<evidence type="ECO:0000256" key="9">
    <source>
        <dbReference type="SAM" id="Phobius"/>
    </source>
</evidence>
<dbReference type="Gene3D" id="1.20.1250.20">
    <property type="entry name" value="MFS general substrate transporter like domains"/>
    <property type="match status" value="1"/>
</dbReference>
<dbReference type="EMBL" id="JAJTJA010000003">
    <property type="protein sequence ID" value="KAH8701901.1"/>
    <property type="molecule type" value="Genomic_DNA"/>
</dbReference>
<evidence type="ECO:0000256" key="6">
    <source>
        <dbReference type="ARBA" id="ARBA00023136"/>
    </source>
</evidence>
<evidence type="ECO:0000256" key="2">
    <source>
        <dbReference type="ARBA" id="ARBA00010992"/>
    </source>
</evidence>
<feature type="region of interest" description="Disordered" evidence="8">
    <location>
        <begin position="522"/>
        <end position="541"/>
    </location>
</feature>
<dbReference type="InterPro" id="IPR036259">
    <property type="entry name" value="MFS_trans_sf"/>
</dbReference>
<dbReference type="GO" id="GO:0016020">
    <property type="term" value="C:membrane"/>
    <property type="evidence" value="ECO:0007669"/>
    <property type="project" value="UniProtKB-SubCell"/>
</dbReference>
<comment type="subcellular location">
    <subcellularLocation>
        <location evidence="1">Membrane</location>
        <topology evidence="1">Multi-pass membrane protein</topology>
    </subcellularLocation>
</comment>
<dbReference type="AlphaFoldDB" id="A0AAD4Q3L3"/>
<feature type="transmembrane region" description="Helical" evidence="9">
    <location>
        <begin position="173"/>
        <end position="194"/>
    </location>
</feature>
<dbReference type="InterPro" id="IPR003663">
    <property type="entry name" value="Sugar/inositol_transpt"/>
</dbReference>
<dbReference type="InterPro" id="IPR005829">
    <property type="entry name" value="Sugar_transporter_CS"/>
</dbReference>
<feature type="transmembrane region" description="Helical" evidence="9">
    <location>
        <begin position="84"/>
        <end position="104"/>
    </location>
</feature>
<feature type="transmembrane region" description="Helical" evidence="9">
    <location>
        <begin position="373"/>
        <end position="392"/>
    </location>
</feature>
<keyword evidence="4 9" id="KW-0812">Transmembrane</keyword>
<evidence type="ECO:0000256" key="4">
    <source>
        <dbReference type="ARBA" id="ARBA00022692"/>
    </source>
</evidence>
<evidence type="ECO:0000256" key="5">
    <source>
        <dbReference type="ARBA" id="ARBA00022989"/>
    </source>
</evidence>
<protein>
    <submittedName>
        <fullName evidence="11">General substrate transporter</fullName>
    </submittedName>
</protein>
<feature type="compositionally biased region" description="Basic and acidic residues" evidence="8">
    <location>
        <begin position="526"/>
        <end position="541"/>
    </location>
</feature>
<dbReference type="GeneID" id="70241095"/>
<dbReference type="PROSITE" id="PS00216">
    <property type="entry name" value="SUGAR_TRANSPORT_1"/>
    <property type="match status" value="1"/>
</dbReference>
<feature type="transmembrane region" description="Helical" evidence="9">
    <location>
        <begin position="333"/>
        <end position="353"/>
    </location>
</feature>
<keyword evidence="3 7" id="KW-0813">Transport</keyword>
<dbReference type="NCBIfam" id="TIGR00879">
    <property type="entry name" value="SP"/>
    <property type="match status" value="1"/>
</dbReference>
<evidence type="ECO:0000256" key="7">
    <source>
        <dbReference type="RuleBase" id="RU003346"/>
    </source>
</evidence>
<reference evidence="11" key="1">
    <citation type="submission" date="2021-12" db="EMBL/GenBank/DDBJ databases">
        <title>Convergent genome expansion in fungi linked to evolution of root-endophyte symbiosis.</title>
        <authorList>
            <consortium name="DOE Joint Genome Institute"/>
            <person name="Ke Y.-H."/>
            <person name="Bonito G."/>
            <person name="Liao H.-L."/>
            <person name="Looney B."/>
            <person name="Rojas-Flechas A."/>
            <person name="Nash J."/>
            <person name="Hameed K."/>
            <person name="Schadt C."/>
            <person name="Martin F."/>
            <person name="Crous P.W."/>
            <person name="Miettinen O."/>
            <person name="Magnuson J.K."/>
            <person name="Labbe J."/>
            <person name="Jacobson D."/>
            <person name="Doktycz M.J."/>
            <person name="Veneault-Fourrey C."/>
            <person name="Kuo A."/>
            <person name="Mondo S."/>
            <person name="Calhoun S."/>
            <person name="Riley R."/>
            <person name="Ohm R."/>
            <person name="LaButti K."/>
            <person name="Andreopoulos B."/>
            <person name="Pangilinan J."/>
            <person name="Nolan M."/>
            <person name="Tritt A."/>
            <person name="Clum A."/>
            <person name="Lipzen A."/>
            <person name="Daum C."/>
            <person name="Barry K."/>
            <person name="Grigoriev I.V."/>
            <person name="Vilgalys R."/>
        </authorList>
    </citation>
    <scope>NUCLEOTIDE SEQUENCE</scope>
    <source>
        <strain evidence="11">PMI_201</strain>
    </source>
</reference>
<dbReference type="Pfam" id="PF00083">
    <property type="entry name" value="Sugar_tr"/>
    <property type="match status" value="1"/>
</dbReference>
<feature type="domain" description="Major facilitator superfamily (MFS) profile" evidence="10">
    <location>
        <begin position="15"/>
        <end position="466"/>
    </location>
</feature>
<dbReference type="GO" id="GO:0005351">
    <property type="term" value="F:carbohydrate:proton symporter activity"/>
    <property type="evidence" value="ECO:0007669"/>
    <property type="project" value="TreeGrafter"/>
</dbReference>
<dbReference type="PANTHER" id="PTHR48022">
    <property type="entry name" value="PLASTIDIC GLUCOSE TRANSPORTER 4"/>
    <property type="match status" value="1"/>
</dbReference>
<dbReference type="InterPro" id="IPR020846">
    <property type="entry name" value="MFS_dom"/>
</dbReference>
<dbReference type="InterPro" id="IPR050360">
    <property type="entry name" value="MFS_Sugar_Transporters"/>
</dbReference>
<accession>A0AAD4Q3L3</accession>
<dbReference type="SUPFAM" id="SSF103473">
    <property type="entry name" value="MFS general substrate transporter"/>
    <property type="match status" value="1"/>
</dbReference>
<name>A0AAD4Q3L3_9EURO</name>
<dbReference type="FunFam" id="1.20.1250.20:FF:000134">
    <property type="entry name" value="MFS sugar transporter protein"/>
    <property type="match status" value="1"/>
</dbReference>
<feature type="transmembrane region" description="Helical" evidence="9">
    <location>
        <begin position="444"/>
        <end position="462"/>
    </location>
</feature>
<evidence type="ECO:0000256" key="8">
    <source>
        <dbReference type="SAM" id="MobiDB-lite"/>
    </source>
</evidence>
<dbReference type="InterPro" id="IPR005828">
    <property type="entry name" value="MFS_sugar_transport-like"/>
</dbReference>
<dbReference type="PROSITE" id="PS50850">
    <property type="entry name" value="MFS"/>
    <property type="match status" value="1"/>
</dbReference>
<sequence length="541" mass="59685">MTSIRSQDLSTIFYYVLPIFITGFAYGWEVGSMGGILAMPQFLSYMNTPSPFRQGLMTVALIAGEFVGSLLIGLFFSDYFGRRITIMITVVLYLIGQVVVVAAQDQAMFIAGRVLNGFGAGPLFQTMSFYTAEIAPPHIRGRVTATLNLGIAVGILVAYWVQYAALNITGNGAWRLCFALQLLPGAIVGIIMLFRPESPRWLVQHDKQDQALEVLAKLHANGDTNDVLVRSELEEIRTVVNLEQSSTAPSYFTLLFGKAFRRRTALGMGIQCMQQLSGANIVLYYAAKVFSQTGRTGSNAALLANGISSALLVIGTFSLTLLLDYYGRRKPIFLGPAFMGVCLLVVASMLVRYGSPHFDQTTQAVEFTFANESAGNAAVTFMFLFQFFFGALSSSVPWTYMSEVFPVIARARGTSLATASNYFTNFWLGLYIPEALNSASWKLYYIFAGINFFCAIMGFLFFPETAGRTLEELDLLFVQGRSVFVFLDKDASTKRPMLQHSLDEDPESLAMELRKQLAKGSFPESVVREGDKEEAAVVHKE</sequence>
<comment type="similarity">
    <text evidence="2 7">Belongs to the major facilitator superfamily. Sugar transporter (TC 2.A.1.1) family.</text>
</comment>
<evidence type="ECO:0000259" key="10">
    <source>
        <dbReference type="PROSITE" id="PS50850"/>
    </source>
</evidence>
<dbReference type="Proteomes" id="UP001201262">
    <property type="component" value="Unassembled WGS sequence"/>
</dbReference>
<feature type="transmembrane region" description="Helical" evidence="9">
    <location>
        <begin position="56"/>
        <end position="77"/>
    </location>
</feature>
<dbReference type="RefSeq" id="XP_046075277.1">
    <property type="nucleotide sequence ID" value="XM_046210808.1"/>
</dbReference>
<evidence type="ECO:0000256" key="1">
    <source>
        <dbReference type="ARBA" id="ARBA00004141"/>
    </source>
</evidence>
<keyword evidence="5 9" id="KW-1133">Transmembrane helix</keyword>
<keyword evidence="6 9" id="KW-0472">Membrane</keyword>
<evidence type="ECO:0000256" key="3">
    <source>
        <dbReference type="ARBA" id="ARBA00022448"/>
    </source>
</evidence>
<feature type="transmembrane region" description="Helical" evidence="9">
    <location>
        <begin position="307"/>
        <end position="326"/>
    </location>
</feature>
<keyword evidence="12" id="KW-1185">Reference proteome</keyword>
<dbReference type="PRINTS" id="PR00171">
    <property type="entry name" value="SUGRTRNSPORT"/>
</dbReference>
<dbReference type="PANTHER" id="PTHR48022:SF2">
    <property type="entry name" value="PLASTIDIC GLUCOSE TRANSPORTER 4"/>
    <property type="match status" value="1"/>
</dbReference>
<evidence type="ECO:0000313" key="11">
    <source>
        <dbReference type="EMBL" id="KAH8701901.1"/>
    </source>
</evidence>
<gene>
    <name evidence="11" type="ORF">BGW36DRAFT_290962</name>
</gene>
<feature type="transmembrane region" description="Helical" evidence="9">
    <location>
        <begin position="12"/>
        <end position="36"/>
    </location>
</feature>
<feature type="transmembrane region" description="Helical" evidence="9">
    <location>
        <begin position="265"/>
        <end position="287"/>
    </location>
</feature>
<organism evidence="11 12">
    <name type="scientific">Talaromyces proteolyticus</name>
    <dbReference type="NCBI Taxonomy" id="1131652"/>
    <lineage>
        <taxon>Eukaryota</taxon>
        <taxon>Fungi</taxon>
        <taxon>Dikarya</taxon>
        <taxon>Ascomycota</taxon>
        <taxon>Pezizomycotina</taxon>
        <taxon>Eurotiomycetes</taxon>
        <taxon>Eurotiomycetidae</taxon>
        <taxon>Eurotiales</taxon>
        <taxon>Trichocomaceae</taxon>
        <taxon>Talaromyces</taxon>
        <taxon>Talaromyces sect. Bacilispori</taxon>
    </lineage>
</organism>
<evidence type="ECO:0000313" key="12">
    <source>
        <dbReference type="Proteomes" id="UP001201262"/>
    </source>
</evidence>
<feature type="transmembrane region" description="Helical" evidence="9">
    <location>
        <begin position="143"/>
        <end position="161"/>
    </location>
</feature>
<comment type="caution">
    <text evidence="11">The sequence shown here is derived from an EMBL/GenBank/DDBJ whole genome shotgun (WGS) entry which is preliminary data.</text>
</comment>
<proteinExistence type="inferred from homology"/>